<dbReference type="RefSeq" id="WP_066540292.1">
    <property type="nucleotide sequence ID" value="NZ_JHUK01000002.1"/>
</dbReference>
<proteinExistence type="inferred from homology"/>
<evidence type="ECO:0000256" key="6">
    <source>
        <dbReference type="ARBA" id="ARBA00044538"/>
    </source>
</evidence>
<dbReference type="SUPFAM" id="SSF118010">
    <property type="entry name" value="TM1457-like"/>
    <property type="match status" value="1"/>
</dbReference>
<keyword evidence="3" id="KW-0378">Hydrolase</keyword>
<dbReference type="Pfam" id="PF04327">
    <property type="entry name" value="Peptidase_Prp"/>
    <property type="match status" value="1"/>
</dbReference>
<keyword evidence="4" id="KW-0788">Thiol protease</keyword>
<keyword evidence="1" id="KW-0690">Ribosome biogenesis</keyword>
<protein>
    <recommendedName>
        <fullName evidence="6">Ribosomal processing cysteine protease Prp</fullName>
    </recommendedName>
</protein>
<evidence type="ECO:0000256" key="5">
    <source>
        <dbReference type="ARBA" id="ARBA00044503"/>
    </source>
</evidence>
<gene>
    <name evidence="7" type="ORF">AXA84_0217</name>
    <name evidence="8" type="ORF">DH96_00815</name>
</gene>
<dbReference type="Proteomes" id="UP000249343">
    <property type="component" value="Unassembled WGS sequence"/>
</dbReference>
<comment type="similarity">
    <text evidence="5">Belongs to the Prp family.</text>
</comment>
<dbReference type="Gene3D" id="3.30.70.1490">
    <property type="entry name" value="Cysteine protease Prp"/>
    <property type="match status" value="1"/>
</dbReference>
<name>A0A139JQY8_9MOLU</name>
<reference evidence="8 10" key="1">
    <citation type="submission" date="2014-04" db="EMBL/GenBank/DDBJ databases">
        <title>Genome study of Napier grass stunt phytoplasma.</title>
        <authorList>
            <person name="Kawicha P."/>
            <person name="Dickinson M."/>
            <person name="Hodgetts J."/>
        </authorList>
    </citation>
    <scope>NUCLEOTIDE SEQUENCE [LARGE SCALE GENOMIC DNA]</scope>
    <source>
        <strain evidence="8 10">NGS-S10</strain>
    </source>
</reference>
<dbReference type="PANTHER" id="PTHR39178">
    <property type="entry name" value="HYPOTHETICAL RIBOSOME-ASSOCIATED PROTEIN"/>
    <property type="match status" value="1"/>
</dbReference>
<evidence type="ECO:0000313" key="10">
    <source>
        <dbReference type="Proteomes" id="UP000249343"/>
    </source>
</evidence>
<accession>A0A139JQY8</accession>
<evidence type="ECO:0000256" key="2">
    <source>
        <dbReference type="ARBA" id="ARBA00022670"/>
    </source>
</evidence>
<evidence type="ECO:0000256" key="1">
    <source>
        <dbReference type="ARBA" id="ARBA00022517"/>
    </source>
</evidence>
<evidence type="ECO:0000313" key="9">
    <source>
        <dbReference type="Proteomes" id="UP000070069"/>
    </source>
</evidence>
<dbReference type="InterPro" id="IPR036764">
    <property type="entry name" value="Peptidase_Prp_sf"/>
</dbReference>
<evidence type="ECO:0000256" key="4">
    <source>
        <dbReference type="ARBA" id="ARBA00022807"/>
    </source>
</evidence>
<sequence length="120" mass="14143">MIKYFFFKENDNIKVISVKGHACYSVKKNNDIICSSVSTAILMTLNSIELLGFKKNIYYELKKGYFFLKVLMFNLIIDKLLQNLEYTLKNLNKKYSKNLKNESKKTYFLIKKDIKGKDIC</sequence>
<dbReference type="OrthoDB" id="48998at2"/>
<dbReference type="GO" id="GO:0006508">
    <property type="term" value="P:proteolysis"/>
    <property type="evidence" value="ECO:0007669"/>
    <property type="project" value="UniProtKB-KW"/>
</dbReference>
<dbReference type="PATRIC" id="fig|203274.3.peg.373"/>
<evidence type="ECO:0000313" key="7">
    <source>
        <dbReference type="EMBL" id="KXT29270.1"/>
    </source>
</evidence>
<dbReference type="PANTHER" id="PTHR39178:SF1">
    <property type="entry name" value="RIBOSOMAL-PROCESSING CYSTEINE PROTEASE PRP"/>
    <property type="match status" value="1"/>
</dbReference>
<evidence type="ECO:0000256" key="3">
    <source>
        <dbReference type="ARBA" id="ARBA00022801"/>
    </source>
</evidence>
<dbReference type="Proteomes" id="UP000070069">
    <property type="component" value="Unassembled WGS sequence"/>
</dbReference>
<evidence type="ECO:0000313" key="8">
    <source>
        <dbReference type="EMBL" id="RAM57854.1"/>
    </source>
</evidence>
<organism evidence="7 9">
    <name type="scientific">Candidatus Phytoplasma oryzae</name>
    <dbReference type="NCBI Taxonomy" id="203274"/>
    <lineage>
        <taxon>Bacteria</taxon>
        <taxon>Bacillati</taxon>
        <taxon>Mycoplasmatota</taxon>
        <taxon>Mollicutes</taxon>
        <taxon>Acholeplasmatales</taxon>
        <taxon>Acholeplasmataceae</taxon>
        <taxon>Candidatus Phytoplasma</taxon>
        <taxon>16SrXI (Rice yellow dwarf group)</taxon>
    </lineage>
</organism>
<dbReference type="AlphaFoldDB" id="A0A139JQY8"/>
<reference evidence="7 9" key="2">
    <citation type="submission" date="2016-02" db="EMBL/GenBank/DDBJ databases">
        <title>A draft genome sequence of Candidatus Phytoplasma oryzae strain Mbita1, the causative agent of Napier Grass stunt disease in Kenya.</title>
        <authorList>
            <person name="Fischer A."/>
            <person name="Santa-Cruz I."/>
            <person name="Wambua L."/>
            <person name="Olds C."/>
            <person name="Midega C."/>
            <person name="Dickinson M."/>
            <person name="Kawicha P."/>
            <person name="Khan Z."/>
            <person name="Masiga D."/>
            <person name="Jores J."/>
            <person name="Bernd S."/>
        </authorList>
    </citation>
    <scope>NUCLEOTIDE SEQUENCE [LARGE SCALE GENOMIC DNA]</scope>
    <source>
        <strain evidence="7">Mbita1</strain>
    </source>
</reference>
<comment type="caution">
    <text evidence="7">The sequence shown here is derived from an EMBL/GenBank/DDBJ whole genome shotgun (WGS) entry which is preliminary data.</text>
</comment>
<dbReference type="EMBL" id="JHUK01000002">
    <property type="protein sequence ID" value="RAM57854.1"/>
    <property type="molecule type" value="Genomic_DNA"/>
</dbReference>
<dbReference type="GO" id="GO:0042254">
    <property type="term" value="P:ribosome biogenesis"/>
    <property type="evidence" value="ECO:0007669"/>
    <property type="project" value="UniProtKB-KW"/>
</dbReference>
<dbReference type="InterPro" id="IPR007422">
    <property type="entry name" value="Peptidase_Prp"/>
</dbReference>
<keyword evidence="10" id="KW-1185">Reference proteome</keyword>
<dbReference type="EMBL" id="LTBM01000004">
    <property type="protein sequence ID" value="KXT29270.1"/>
    <property type="molecule type" value="Genomic_DNA"/>
</dbReference>
<dbReference type="CDD" id="cd16332">
    <property type="entry name" value="Prp-like"/>
    <property type="match status" value="1"/>
</dbReference>
<dbReference type="GO" id="GO:0008234">
    <property type="term" value="F:cysteine-type peptidase activity"/>
    <property type="evidence" value="ECO:0007669"/>
    <property type="project" value="UniProtKB-KW"/>
</dbReference>
<keyword evidence="2" id="KW-0645">Protease</keyword>